<dbReference type="Proteomes" id="UP000184520">
    <property type="component" value="Unassembled WGS sequence"/>
</dbReference>
<gene>
    <name evidence="1" type="ORF">SAMN05216361_1997</name>
</gene>
<evidence type="ECO:0000313" key="1">
    <source>
        <dbReference type="EMBL" id="SHG37171.1"/>
    </source>
</evidence>
<keyword evidence="2" id="KW-1185">Reference proteome</keyword>
<name>A0A1M5J9L5_9ALTE</name>
<dbReference type="RefSeq" id="WP_073321774.1">
    <property type="nucleotide sequence ID" value="NZ_FQWD01000003.1"/>
</dbReference>
<sequence>MVWGKYSIRVDNQVMIIHCYGSWNAVIARQFIAEFKETARYLYHAPWAHIVFFDDWVLSTPDCEQPINDMLTWAVNHKMTHSVRIYREDALKSYQLNRMMDEQDTSHVIRHFYTEEQGFNWLAECDYLVEQARIVA</sequence>
<evidence type="ECO:0000313" key="2">
    <source>
        <dbReference type="Proteomes" id="UP000184520"/>
    </source>
</evidence>
<dbReference type="AlphaFoldDB" id="A0A1M5J9L5"/>
<proteinExistence type="predicted"/>
<dbReference type="STRING" id="634436.SAMN05216361_1997"/>
<organism evidence="1 2">
    <name type="scientific">Marisediminitalea aggregata</name>
    <dbReference type="NCBI Taxonomy" id="634436"/>
    <lineage>
        <taxon>Bacteria</taxon>
        <taxon>Pseudomonadati</taxon>
        <taxon>Pseudomonadota</taxon>
        <taxon>Gammaproteobacteria</taxon>
        <taxon>Alteromonadales</taxon>
        <taxon>Alteromonadaceae</taxon>
        <taxon>Marisediminitalea</taxon>
    </lineage>
</organism>
<dbReference type="EMBL" id="FQWD01000003">
    <property type="protein sequence ID" value="SHG37171.1"/>
    <property type="molecule type" value="Genomic_DNA"/>
</dbReference>
<reference evidence="2" key="1">
    <citation type="submission" date="2016-11" db="EMBL/GenBank/DDBJ databases">
        <authorList>
            <person name="Varghese N."/>
            <person name="Submissions S."/>
        </authorList>
    </citation>
    <scope>NUCLEOTIDE SEQUENCE [LARGE SCALE GENOMIC DNA]</scope>
    <source>
        <strain evidence="2">CGMCC 1.8995</strain>
    </source>
</reference>
<accession>A0A1M5J9L5</accession>
<dbReference type="OrthoDB" id="8903822at2"/>
<protein>
    <submittedName>
        <fullName evidence="1">Uncharacterized protein</fullName>
    </submittedName>
</protein>